<dbReference type="GO" id="GO:0008168">
    <property type="term" value="F:methyltransferase activity"/>
    <property type="evidence" value="ECO:0007669"/>
    <property type="project" value="UniProtKB-KW"/>
</dbReference>
<keyword evidence="2" id="KW-0489">Methyltransferase</keyword>
<dbReference type="SUPFAM" id="SSF53335">
    <property type="entry name" value="S-adenosyl-L-methionine-dependent methyltransferases"/>
    <property type="match status" value="1"/>
</dbReference>
<dbReference type="EMBL" id="VOSL01000139">
    <property type="protein sequence ID" value="TXD32136.1"/>
    <property type="molecule type" value="Genomic_DNA"/>
</dbReference>
<dbReference type="AlphaFoldDB" id="A0A5C6X0B0"/>
<gene>
    <name evidence="2" type="ORF">FRC96_18855</name>
</gene>
<sequence length="272" mass="30255">MSQSLESPVVRAHREGVERLWTRPLLDACAELLPRVEGKTALSAESRCGAVVTQWIEDLPEETRVMALDSNASMLDCARERVSEAQQRRIFFVQQRVNALSYADEVFEASVCLHGLVSRRQLDEGLGELARVTASGGQVMAALPTSTSFEAFYDLLDEALRAQGLHEALERLGELKERTLVDAAAAVRSARSVGLHDLVVERVRWDLSFGSGGDFLQSPLIQETFFPHWSGAIRGSEREAVLGYIARAIDTYWRDRTFDTHVEAGLVIGRRL</sequence>
<dbReference type="GO" id="GO:0032259">
    <property type="term" value="P:methylation"/>
    <property type="evidence" value="ECO:0007669"/>
    <property type="project" value="UniProtKB-KW"/>
</dbReference>
<dbReference type="InterPro" id="IPR041698">
    <property type="entry name" value="Methyltransf_25"/>
</dbReference>
<proteinExistence type="predicted"/>
<name>A0A5C6X0B0_9DELT</name>
<dbReference type="Pfam" id="PF13649">
    <property type="entry name" value="Methyltransf_25"/>
    <property type="match status" value="1"/>
</dbReference>
<protein>
    <submittedName>
        <fullName evidence="2">Methyltransferase domain-containing protein</fullName>
    </submittedName>
</protein>
<comment type="caution">
    <text evidence="2">The sequence shown here is derived from an EMBL/GenBank/DDBJ whole genome shotgun (WGS) entry which is preliminary data.</text>
</comment>
<reference evidence="2 3" key="1">
    <citation type="submission" date="2019-08" db="EMBL/GenBank/DDBJ databases">
        <title>Bradymonadales sp. TMQ2.</title>
        <authorList>
            <person name="Liang Q."/>
        </authorList>
    </citation>
    <scope>NUCLEOTIDE SEQUENCE [LARGE SCALE GENOMIC DNA]</scope>
    <source>
        <strain evidence="2 3">TMQ2</strain>
    </source>
</reference>
<dbReference type="OrthoDB" id="5499187at2"/>
<organism evidence="2 3">
    <name type="scientific">Lujinxingia vulgaris</name>
    <dbReference type="NCBI Taxonomy" id="2600176"/>
    <lineage>
        <taxon>Bacteria</taxon>
        <taxon>Deltaproteobacteria</taxon>
        <taxon>Bradymonadales</taxon>
        <taxon>Lujinxingiaceae</taxon>
        <taxon>Lujinxingia</taxon>
    </lineage>
</organism>
<keyword evidence="2" id="KW-0808">Transferase</keyword>
<accession>A0A5C6X0B0</accession>
<feature type="domain" description="Methyltransferase" evidence="1">
    <location>
        <begin position="53"/>
        <end position="137"/>
    </location>
</feature>
<dbReference type="Gene3D" id="3.40.50.150">
    <property type="entry name" value="Vaccinia Virus protein VP39"/>
    <property type="match status" value="1"/>
</dbReference>
<evidence type="ECO:0000313" key="2">
    <source>
        <dbReference type="EMBL" id="TXD32136.1"/>
    </source>
</evidence>
<dbReference type="InterPro" id="IPR029063">
    <property type="entry name" value="SAM-dependent_MTases_sf"/>
</dbReference>
<evidence type="ECO:0000259" key="1">
    <source>
        <dbReference type="Pfam" id="PF13649"/>
    </source>
</evidence>
<evidence type="ECO:0000313" key="3">
    <source>
        <dbReference type="Proteomes" id="UP000321046"/>
    </source>
</evidence>
<dbReference type="RefSeq" id="WP_146976822.1">
    <property type="nucleotide sequence ID" value="NZ_VOSL01000139.1"/>
</dbReference>
<dbReference type="Proteomes" id="UP000321046">
    <property type="component" value="Unassembled WGS sequence"/>
</dbReference>